<dbReference type="Pfam" id="PF01593">
    <property type="entry name" value="Amino_oxidase"/>
    <property type="match status" value="1"/>
</dbReference>
<dbReference type="Proteomes" id="UP001213681">
    <property type="component" value="Unassembled WGS sequence"/>
</dbReference>
<keyword evidence="1" id="KW-1133">Transmembrane helix</keyword>
<evidence type="ECO:0000313" key="3">
    <source>
        <dbReference type="EMBL" id="KAJ5455958.1"/>
    </source>
</evidence>
<dbReference type="GO" id="GO:0016491">
    <property type="term" value="F:oxidoreductase activity"/>
    <property type="evidence" value="ECO:0007669"/>
    <property type="project" value="InterPro"/>
</dbReference>
<dbReference type="Gene3D" id="3.50.50.60">
    <property type="entry name" value="FAD/NAD(P)-binding domain"/>
    <property type="match status" value="2"/>
</dbReference>
<reference evidence="3" key="1">
    <citation type="submission" date="2022-12" db="EMBL/GenBank/DDBJ databases">
        <authorList>
            <person name="Petersen C."/>
        </authorList>
    </citation>
    <scope>NUCLEOTIDE SEQUENCE</scope>
    <source>
        <strain evidence="3">IBT 16125</strain>
    </source>
</reference>
<comment type="caution">
    <text evidence="3">The sequence shown here is derived from an EMBL/GenBank/DDBJ whole genome shotgun (WGS) entry which is preliminary data.</text>
</comment>
<dbReference type="AlphaFoldDB" id="A0AAD6CBL6"/>
<feature type="transmembrane region" description="Helical" evidence="1">
    <location>
        <begin position="149"/>
        <end position="170"/>
    </location>
</feature>
<dbReference type="Gene3D" id="3.90.660.10">
    <property type="match status" value="1"/>
</dbReference>
<feature type="domain" description="Amine oxidase" evidence="2">
    <location>
        <begin position="228"/>
        <end position="328"/>
    </location>
</feature>
<evidence type="ECO:0000259" key="2">
    <source>
        <dbReference type="Pfam" id="PF01593"/>
    </source>
</evidence>
<keyword evidence="1" id="KW-0812">Transmembrane</keyword>
<gene>
    <name evidence="3" type="ORF">N7458_004222</name>
</gene>
<dbReference type="InterPro" id="IPR002937">
    <property type="entry name" value="Amino_oxidase"/>
</dbReference>
<dbReference type="EMBL" id="JAPVEA010000004">
    <property type="protein sequence ID" value="KAJ5455958.1"/>
    <property type="molecule type" value="Genomic_DNA"/>
</dbReference>
<dbReference type="PANTHER" id="PTHR42923:SF42">
    <property type="entry name" value="AMINE OXIDASE DOMAIN-CONTAINING PROTEIN"/>
    <property type="match status" value="1"/>
</dbReference>
<keyword evidence="4" id="KW-1185">Reference proteome</keyword>
<name>A0AAD6CBL6_9EURO</name>
<dbReference type="PANTHER" id="PTHR42923">
    <property type="entry name" value="PROTOPORPHYRINOGEN OXIDASE"/>
    <property type="match status" value="1"/>
</dbReference>
<dbReference type="SUPFAM" id="SSF51905">
    <property type="entry name" value="FAD/NAD(P)-binding domain"/>
    <property type="match status" value="1"/>
</dbReference>
<dbReference type="InterPro" id="IPR050464">
    <property type="entry name" value="Zeta_carotene_desat/Oxidored"/>
</dbReference>
<organism evidence="3 4">
    <name type="scientific">Penicillium daleae</name>
    <dbReference type="NCBI Taxonomy" id="63821"/>
    <lineage>
        <taxon>Eukaryota</taxon>
        <taxon>Fungi</taxon>
        <taxon>Dikarya</taxon>
        <taxon>Ascomycota</taxon>
        <taxon>Pezizomycotina</taxon>
        <taxon>Eurotiomycetes</taxon>
        <taxon>Eurotiomycetidae</taxon>
        <taxon>Eurotiales</taxon>
        <taxon>Aspergillaceae</taxon>
        <taxon>Penicillium</taxon>
    </lineage>
</organism>
<accession>A0AAD6CBL6</accession>
<keyword evidence="1" id="KW-0472">Membrane</keyword>
<proteinExistence type="predicted"/>
<protein>
    <recommendedName>
        <fullName evidence="2">Amine oxidase domain-containing protein</fullName>
    </recommendedName>
</protein>
<evidence type="ECO:0000313" key="4">
    <source>
        <dbReference type="Proteomes" id="UP001213681"/>
    </source>
</evidence>
<evidence type="ECO:0000256" key="1">
    <source>
        <dbReference type="SAM" id="Phobius"/>
    </source>
</evidence>
<sequence>MKNPQSSHAKTVAVVGTGMAGLATAHLLHQDSQKRYQVTLIEKRDQISLSAESVQIPSRDSNGPAVWADVPMRAFAGGFYRNLIRMYDYLGVKYREQPFLFSFTRLPKRQQSVSTTSCIPGPQMVYASNFHQIPPIPRTTNLIHWCVEAVYAVLCYLWFTFCCFFISPYAENLQTGQLSESLDHYLRRMWIPQYYVANYLLPLISSVCTCSHHELLNFPASDVIEYKRRTHLQQHFVVTAGVQCVQPKLLEGVELRLGVNLTHVIPQDNGVQIKYSTEDGKHTSEHFDLVVLAVSPDIAASLFPAVNSQLSAIPTTTVETVAHTDKSTIRPMLHATASPNSIKCAKESRGSYNLLTQRIHLLSNGTITEAVHEQTNSILVTTNPLFPLDKSKIIRSASFVRVLRSPLSRLVVNSIFQGRVERTNLPKSTPVVSSWRNGDNGVYLAGGWCWDGMVLLEGCVVSAMRVATDLGVVVPWDDTSS</sequence>
<dbReference type="InterPro" id="IPR036188">
    <property type="entry name" value="FAD/NAD-bd_sf"/>
</dbReference>
<dbReference type="Pfam" id="PF13450">
    <property type="entry name" value="NAD_binding_8"/>
    <property type="match status" value="1"/>
</dbReference>
<dbReference type="GeneID" id="81597847"/>
<dbReference type="RefSeq" id="XP_056768331.1">
    <property type="nucleotide sequence ID" value="XM_056907604.1"/>
</dbReference>
<reference evidence="3" key="2">
    <citation type="journal article" date="2023" name="IMA Fungus">
        <title>Comparative genomic study of the Penicillium genus elucidates a diverse pangenome and 15 lateral gene transfer events.</title>
        <authorList>
            <person name="Petersen C."/>
            <person name="Sorensen T."/>
            <person name="Nielsen M.R."/>
            <person name="Sondergaard T.E."/>
            <person name="Sorensen J.L."/>
            <person name="Fitzpatrick D.A."/>
            <person name="Frisvad J.C."/>
            <person name="Nielsen K.L."/>
        </authorList>
    </citation>
    <scope>NUCLEOTIDE SEQUENCE</scope>
    <source>
        <strain evidence="3">IBT 16125</strain>
    </source>
</reference>